<evidence type="ECO:0000256" key="11">
    <source>
        <dbReference type="ARBA" id="ARBA00023144"/>
    </source>
</evidence>
<feature type="domain" description="GHMP kinase N-terminal" evidence="16">
    <location>
        <begin position="109"/>
        <end position="195"/>
    </location>
</feature>
<evidence type="ECO:0000256" key="10">
    <source>
        <dbReference type="ARBA" id="ARBA00022840"/>
    </source>
</evidence>
<evidence type="ECO:0000256" key="5">
    <source>
        <dbReference type="ARBA" id="ARBA00019487"/>
    </source>
</evidence>
<dbReference type="Pfam" id="PF00288">
    <property type="entry name" value="GHMP_kinases_N"/>
    <property type="match status" value="1"/>
</dbReference>
<evidence type="ECO:0000313" key="19">
    <source>
        <dbReference type="Ensembl" id="ENSTMTP00000021730.1"/>
    </source>
</evidence>
<evidence type="ECO:0000256" key="4">
    <source>
        <dbReference type="ARBA" id="ARBA00012315"/>
    </source>
</evidence>
<sequence length="393" mass="42230">MAGRREADLGSLLAQARVAYRGAFAGADPEIAVSAPGRVNLIGEHTDYNQGFVLPMALQLGTVMVGSPRRDGTISIITTAEEAEEPKRVQFLAPTERNTLRPGEPHWANYVKGVIQHYRAGPLPGFNAVIASNVPLGGGLSSSASLEVATYTFLQQLCPDDGDLVAKALACQKAEHTFAGMPCGIMDQFISVMGKEGHALLIDCRSLETFLLPLTDPSLVVLITNSNVRHALTGSEYPTRRRQCEEAAKALGKASLREACMADLEAARALLSEEVYRRARHVIGEIERTSRAAQALQAKDYRTFGRLMVESHNSLRDDYEVSCPELDELVAAALEVSGVYGSRMTGGGFGGCTVTLLEAGAAEEALQHIKEKYNGTATFYFTTPSDGAKAQPL</sequence>
<reference evidence="19" key="1">
    <citation type="submission" date="2025-08" db="UniProtKB">
        <authorList>
            <consortium name="Ensembl"/>
        </authorList>
    </citation>
    <scope>IDENTIFICATION</scope>
</reference>
<evidence type="ECO:0000259" key="16">
    <source>
        <dbReference type="Pfam" id="PF00288"/>
    </source>
</evidence>
<dbReference type="NCBIfam" id="TIGR00131">
    <property type="entry name" value="gal_kin"/>
    <property type="match status" value="1"/>
</dbReference>
<keyword evidence="9" id="KW-0418">Kinase</keyword>
<dbReference type="FunFam" id="3.30.230.10:FF:000040">
    <property type="entry name" value="Galactokinase 1"/>
    <property type="match status" value="1"/>
</dbReference>
<evidence type="ECO:0000259" key="17">
    <source>
        <dbReference type="Pfam" id="PF08544"/>
    </source>
</evidence>
<dbReference type="InterPro" id="IPR020568">
    <property type="entry name" value="Ribosomal_Su5_D2-typ_SF"/>
</dbReference>
<dbReference type="InterPro" id="IPR019539">
    <property type="entry name" value="GalKase_N"/>
</dbReference>
<dbReference type="FunFam" id="3.30.70.890:FF:000007">
    <property type="entry name" value="Galactokinase 1"/>
    <property type="match status" value="1"/>
</dbReference>
<dbReference type="InterPro" id="IPR006204">
    <property type="entry name" value="GHMP_kinase_N_dom"/>
</dbReference>
<keyword evidence="6" id="KW-0597">Phosphoprotein</keyword>
<dbReference type="PRINTS" id="PR00959">
    <property type="entry name" value="MEVGALKINASE"/>
</dbReference>
<dbReference type="PROSITE" id="PS00106">
    <property type="entry name" value="GALACTOKINASE"/>
    <property type="match status" value="1"/>
</dbReference>
<evidence type="ECO:0000256" key="13">
    <source>
        <dbReference type="ARBA" id="ARBA00029590"/>
    </source>
</evidence>
<evidence type="ECO:0000256" key="14">
    <source>
        <dbReference type="ARBA" id="ARBA00049538"/>
    </source>
</evidence>
<dbReference type="PRINTS" id="PR00473">
    <property type="entry name" value="GALCTOKINASE"/>
</dbReference>
<dbReference type="PIRSF" id="PIRSF000530">
    <property type="entry name" value="Galactokinase"/>
    <property type="match status" value="1"/>
</dbReference>
<dbReference type="GO" id="GO:0005534">
    <property type="term" value="F:galactose binding"/>
    <property type="evidence" value="ECO:0007669"/>
    <property type="project" value="Ensembl"/>
</dbReference>
<keyword evidence="8" id="KW-0547">Nucleotide-binding</keyword>
<dbReference type="Proteomes" id="UP000472274">
    <property type="component" value="Unplaced"/>
</dbReference>
<dbReference type="InterPro" id="IPR006203">
    <property type="entry name" value="GHMP_knse_ATP-bd_CS"/>
</dbReference>
<organism evidence="19 20">
    <name type="scientific">Terrapene triunguis</name>
    <name type="common">Three-toed box turtle</name>
    <dbReference type="NCBI Taxonomy" id="2587831"/>
    <lineage>
        <taxon>Eukaryota</taxon>
        <taxon>Metazoa</taxon>
        <taxon>Chordata</taxon>
        <taxon>Craniata</taxon>
        <taxon>Vertebrata</taxon>
        <taxon>Euteleostomi</taxon>
        <taxon>Archelosauria</taxon>
        <taxon>Testudinata</taxon>
        <taxon>Testudines</taxon>
        <taxon>Cryptodira</taxon>
        <taxon>Durocryptodira</taxon>
        <taxon>Testudinoidea</taxon>
        <taxon>Emydidae</taxon>
        <taxon>Terrapene</taxon>
    </lineage>
</organism>
<dbReference type="PANTHER" id="PTHR10457">
    <property type="entry name" value="MEVALONATE KINASE/GALACTOKINASE"/>
    <property type="match status" value="1"/>
</dbReference>
<evidence type="ECO:0000256" key="3">
    <source>
        <dbReference type="ARBA" id="ARBA00011738"/>
    </source>
</evidence>
<evidence type="ECO:0000313" key="20">
    <source>
        <dbReference type="Proteomes" id="UP000472274"/>
    </source>
</evidence>
<dbReference type="InterPro" id="IPR036554">
    <property type="entry name" value="GHMP_kinase_C_sf"/>
</dbReference>
<dbReference type="InParanoid" id="A0A674JK63"/>
<dbReference type="Gene3D" id="3.30.70.890">
    <property type="entry name" value="GHMP kinase, C-terminal domain"/>
    <property type="match status" value="1"/>
</dbReference>
<feature type="domain" description="GHMP kinase C-terminal" evidence="17">
    <location>
        <begin position="293"/>
        <end position="374"/>
    </location>
</feature>
<comment type="pathway">
    <text evidence="1">Carbohydrate metabolism; galactose metabolism.</text>
</comment>
<dbReference type="GeneID" id="112116563"/>
<comment type="function">
    <text evidence="15">Catalyzes the transfer of a phosphate from ATP to alpha-D-galactose and participates in the first committed step in the catabolism of galactose.</text>
</comment>
<comment type="catalytic activity">
    <reaction evidence="14">
        <text>alpha-D-galactose + ATP = alpha-D-galactose 1-phosphate + ADP + H(+)</text>
        <dbReference type="Rhea" id="RHEA:13553"/>
        <dbReference type="ChEBI" id="CHEBI:15378"/>
        <dbReference type="ChEBI" id="CHEBI:28061"/>
        <dbReference type="ChEBI" id="CHEBI:30616"/>
        <dbReference type="ChEBI" id="CHEBI:58336"/>
        <dbReference type="ChEBI" id="CHEBI:456216"/>
        <dbReference type="EC" id="2.7.1.6"/>
    </reaction>
    <physiologicalReaction direction="left-to-right" evidence="14">
        <dbReference type="Rhea" id="RHEA:13554"/>
    </physiologicalReaction>
</comment>
<evidence type="ECO:0000256" key="15">
    <source>
        <dbReference type="ARBA" id="ARBA00055336"/>
    </source>
</evidence>
<feature type="domain" description="Galactokinase N-terminal" evidence="18">
    <location>
        <begin position="20"/>
        <end position="68"/>
    </location>
</feature>
<comment type="similarity">
    <text evidence="2">Belongs to the GHMP kinase family. GalK subfamily.</text>
</comment>
<keyword evidence="12" id="KW-0119">Carbohydrate metabolism</keyword>
<dbReference type="GO" id="GO:0033499">
    <property type="term" value="P:galactose catabolic process via UDP-galactose, Leloir pathway"/>
    <property type="evidence" value="ECO:0007669"/>
    <property type="project" value="UniProtKB-ARBA"/>
</dbReference>
<name>A0A674JK63_9SAUR</name>
<dbReference type="Pfam" id="PF10509">
    <property type="entry name" value="GalKase_gal_bdg"/>
    <property type="match status" value="1"/>
</dbReference>
<evidence type="ECO:0000256" key="1">
    <source>
        <dbReference type="ARBA" id="ARBA00004947"/>
    </source>
</evidence>
<dbReference type="Ensembl" id="ENSTMTT00000022499.1">
    <property type="protein sequence ID" value="ENSTMTP00000021730.1"/>
    <property type="gene ID" value="ENSTMTG00000015883.1"/>
</dbReference>
<dbReference type="GO" id="GO:0004335">
    <property type="term" value="F:galactokinase activity"/>
    <property type="evidence" value="ECO:0007669"/>
    <property type="project" value="UniProtKB-EC"/>
</dbReference>
<dbReference type="EC" id="2.7.1.6" evidence="4"/>
<dbReference type="SUPFAM" id="SSF54211">
    <property type="entry name" value="Ribosomal protein S5 domain 2-like"/>
    <property type="match status" value="1"/>
</dbReference>
<gene>
    <name evidence="19" type="primary">GALK1</name>
</gene>
<evidence type="ECO:0000256" key="7">
    <source>
        <dbReference type="ARBA" id="ARBA00022679"/>
    </source>
</evidence>
<dbReference type="AlphaFoldDB" id="A0A674JK63"/>
<dbReference type="InterPro" id="IPR013750">
    <property type="entry name" value="GHMP_kinase_C_dom"/>
</dbReference>
<dbReference type="SUPFAM" id="SSF55060">
    <property type="entry name" value="GHMP Kinase, C-terminal domain"/>
    <property type="match status" value="1"/>
</dbReference>
<dbReference type="GeneTree" id="ENSGT00950000183187"/>
<dbReference type="InterPro" id="IPR014721">
    <property type="entry name" value="Ribsml_uS5_D2-typ_fold_subgr"/>
</dbReference>
<dbReference type="RefSeq" id="XP_024069920.2">
    <property type="nucleotide sequence ID" value="XM_024214152.2"/>
</dbReference>
<dbReference type="InterPro" id="IPR019741">
    <property type="entry name" value="Galactokinase_CS"/>
</dbReference>
<dbReference type="GO" id="GO:0019402">
    <property type="term" value="P:galactitol metabolic process"/>
    <property type="evidence" value="ECO:0007669"/>
    <property type="project" value="Ensembl"/>
</dbReference>
<evidence type="ECO:0000256" key="2">
    <source>
        <dbReference type="ARBA" id="ARBA00006566"/>
    </source>
</evidence>
<evidence type="ECO:0000256" key="8">
    <source>
        <dbReference type="ARBA" id="ARBA00022741"/>
    </source>
</evidence>
<proteinExistence type="inferred from homology"/>
<dbReference type="GO" id="GO:0005829">
    <property type="term" value="C:cytosol"/>
    <property type="evidence" value="ECO:0007669"/>
    <property type="project" value="TreeGrafter"/>
</dbReference>
<dbReference type="GO" id="GO:0061623">
    <property type="term" value="P:glycolytic process from galactose"/>
    <property type="evidence" value="ECO:0007669"/>
    <property type="project" value="Ensembl"/>
</dbReference>
<evidence type="ECO:0000256" key="12">
    <source>
        <dbReference type="ARBA" id="ARBA00023277"/>
    </source>
</evidence>
<keyword evidence="20" id="KW-1185">Reference proteome</keyword>
<keyword evidence="7" id="KW-0808">Transferase</keyword>
<keyword evidence="11" id="KW-0299">Galactose metabolism</keyword>
<dbReference type="InterPro" id="IPR000705">
    <property type="entry name" value="Galactokinase"/>
</dbReference>
<evidence type="ECO:0000256" key="6">
    <source>
        <dbReference type="ARBA" id="ARBA00022553"/>
    </source>
</evidence>
<dbReference type="InterPro" id="IPR006206">
    <property type="entry name" value="Mevalonate/galactokinase"/>
</dbReference>
<protein>
    <recommendedName>
        <fullName evidence="5">Galactokinase</fullName>
        <ecNumber evidence="4">2.7.1.6</ecNumber>
    </recommendedName>
    <alternativeName>
        <fullName evidence="13">Galactose kinase</fullName>
    </alternativeName>
</protein>
<evidence type="ECO:0000259" key="18">
    <source>
        <dbReference type="Pfam" id="PF10509"/>
    </source>
</evidence>
<dbReference type="PROSITE" id="PS00627">
    <property type="entry name" value="GHMP_KINASES_ATP"/>
    <property type="match status" value="1"/>
</dbReference>
<comment type="subunit">
    <text evidence="3">Homodimer.</text>
</comment>
<evidence type="ECO:0000256" key="9">
    <source>
        <dbReference type="ARBA" id="ARBA00022777"/>
    </source>
</evidence>
<reference evidence="19" key="2">
    <citation type="submission" date="2025-09" db="UniProtKB">
        <authorList>
            <consortium name="Ensembl"/>
        </authorList>
    </citation>
    <scope>IDENTIFICATION</scope>
</reference>
<dbReference type="Gene3D" id="3.30.230.10">
    <property type="match status" value="1"/>
</dbReference>
<dbReference type="CTD" id="2584"/>
<dbReference type="GO" id="GO:0005524">
    <property type="term" value="F:ATP binding"/>
    <property type="evidence" value="ECO:0007669"/>
    <property type="project" value="UniProtKB-KW"/>
</dbReference>
<dbReference type="PANTHER" id="PTHR10457:SF7">
    <property type="entry name" value="GALACTOKINASE-RELATED"/>
    <property type="match status" value="1"/>
</dbReference>
<dbReference type="Pfam" id="PF08544">
    <property type="entry name" value="GHMP_kinases_C"/>
    <property type="match status" value="1"/>
</dbReference>
<accession>A0A674JK63</accession>
<keyword evidence="10" id="KW-0067">ATP-binding</keyword>